<dbReference type="PRINTS" id="PR00111">
    <property type="entry name" value="ABHYDROLASE"/>
</dbReference>
<dbReference type="InterPro" id="IPR000073">
    <property type="entry name" value="AB_hydrolase_1"/>
</dbReference>
<evidence type="ECO:0000259" key="5">
    <source>
        <dbReference type="Pfam" id="PF12146"/>
    </source>
</evidence>
<reference evidence="6 7" key="1">
    <citation type="submission" date="2019-02" db="EMBL/GenBank/DDBJ databases">
        <title>Genomic Encyclopedia of Archaeal and Bacterial Type Strains, Phase II (KMG-II): from individual species to whole genera.</title>
        <authorList>
            <person name="Goeker M."/>
        </authorList>
    </citation>
    <scope>NUCLEOTIDE SEQUENCE [LARGE SCALE GENOMIC DNA]</scope>
    <source>
        <strain evidence="6 7">DSM 21411</strain>
    </source>
</reference>
<feature type="domain" description="Serine aminopeptidase S33" evidence="5">
    <location>
        <begin position="37"/>
        <end position="274"/>
    </location>
</feature>
<dbReference type="EC" id="3.1.1.23" evidence="3"/>
<keyword evidence="6" id="KW-0378">Hydrolase</keyword>
<dbReference type="Pfam" id="PF12146">
    <property type="entry name" value="Hydrolase_4"/>
    <property type="match status" value="1"/>
</dbReference>
<comment type="caution">
    <text evidence="6">The sequence shown here is derived from an EMBL/GenBank/DDBJ whole genome shotgun (WGS) entry which is preliminary data.</text>
</comment>
<keyword evidence="7" id="KW-1185">Reference proteome</keyword>
<dbReference type="InterPro" id="IPR029058">
    <property type="entry name" value="AB_hydrolase_fold"/>
</dbReference>
<dbReference type="FunFam" id="3.40.50.1820:FF:000117">
    <property type="entry name" value="Monoglyceride lipase, putative"/>
    <property type="match status" value="1"/>
</dbReference>
<sequence>MDFLISRNYKVTMKHFETKYTTHDNLVLYLQAWIPDQPKASMLLVHGLGEHSSRYAHFADKLVGEGIAVFTFDGRGHGKSSNPKPTAYFANYQDYLKDIDALFLKVKTYIPGIPAFLFGHSMGGGMTAAYVLEYRPEAKGVILSAPALQPADDVSQLLIAVSSLVSKLAPKLKVLKLDSNKISRDPEEVRKYDADPLVYHDPVPARTGYELLRIMDAIKEKAASFHYPLLLLHGSDDQLTNPKGSEIFFRNVASKDKTFHRYPELFHELINEPEKELVINDILEWIKARMSS</sequence>
<comment type="catalytic activity">
    <reaction evidence="1">
        <text>Hydrolyzes glycerol monoesters of long-chain fatty acids.</text>
        <dbReference type="EC" id="3.1.1.23"/>
    </reaction>
</comment>
<dbReference type="Proteomes" id="UP000292209">
    <property type="component" value="Unassembled WGS sequence"/>
</dbReference>
<accession>A0A4Q7PDU4</accession>
<evidence type="ECO:0000256" key="2">
    <source>
        <dbReference type="ARBA" id="ARBA00008645"/>
    </source>
</evidence>
<comment type="similarity">
    <text evidence="2">Belongs to the AB hydrolase superfamily.</text>
</comment>
<dbReference type="GO" id="GO:0047372">
    <property type="term" value="F:monoacylglycerol lipase activity"/>
    <property type="evidence" value="ECO:0007669"/>
    <property type="project" value="UniProtKB-EC"/>
</dbReference>
<proteinExistence type="inferred from homology"/>
<dbReference type="AlphaFoldDB" id="A0A4Q7PDU4"/>
<protein>
    <recommendedName>
        <fullName evidence="4">Monoacylglycerol lipase</fullName>
        <ecNumber evidence="3">3.1.1.23</ecNumber>
    </recommendedName>
</protein>
<organism evidence="6 7">
    <name type="scientific">Cecembia calidifontis</name>
    <dbReference type="NCBI Taxonomy" id="1187080"/>
    <lineage>
        <taxon>Bacteria</taxon>
        <taxon>Pseudomonadati</taxon>
        <taxon>Bacteroidota</taxon>
        <taxon>Cytophagia</taxon>
        <taxon>Cytophagales</taxon>
        <taxon>Cyclobacteriaceae</taxon>
        <taxon>Cecembia</taxon>
    </lineage>
</organism>
<name>A0A4Q7PDU4_9BACT</name>
<dbReference type="SUPFAM" id="SSF53474">
    <property type="entry name" value="alpha/beta-Hydrolases"/>
    <property type="match status" value="1"/>
</dbReference>
<evidence type="ECO:0000256" key="3">
    <source>
        <dbReference type="ARBA" id="ARBA00013254"/>
    </source>
</evidence>
<dbReference type="InterPro" id="IPR051044">
    <property type="entry name" value="MAG_DAG_Lipase"/>
</dbReference>
<evidence type="ECO:0000313" key="7">
    <source>
        <dbReference type="Proteomes" id="UP000292209"/>
    </source>
</evidence>
<gene>
    <name evidence="6" type="ORF">BC751_3919</name>
</gene>
<dbReference type="EMBL" id="SGXG01000001">
    <property type="protein sequence ID" value="RZS98277.1"/>
    <property type="molecule type" value="Genomic_DNA"/>
</dbReference>
<dbReference type="InterPro" id="IPR022742">
    <property type="entry name" value="Hydrolase_4"/>
</dbReference>
<evidence type="ECO:0000313" key="6">
    <source>
        <dbReference type="EMBL" id="RZS98277.1"/>
    </source>
</evidence>
<dbReference type="PANTHER" id="PTHR11614">
    <property type="entry name" value="PHOSPHOLIPASE-RELATED"/>
    <property type="match status" value="1"/>
</dbReference>
<evidence type="ECO:0000256" key="1">
    <source>
        <dbReference type="ARBA" id="ARBA00001613"/>
    </source>
</evidence>
<dbReference type="Gene3D" id="3.40.50.1820">
    <property type="entry name" value="alpha/beta hydrolase"/>
    <property type="match status" value="1"/>
</dbReference>
<evidence type="ECO:0000256" key="4">
    <source>
        <dbReference type="ARBA" id="ARBA00071261"/>
    </source>
</evidence>